<dbReference type="SUPFAM" id="SSF75304">
    <property type="entry name" value="Amidase signature (AS) enzymes"/>
    <property type="match status" value="1"/>
</dbReference>
<dbReference type="RefSeq" id="WP_345520777.1">
    <property type="nucleotide sequence ID" value="NZ_BAABKM010000002.1"/>
</dbReference>
<dbReference type="Proteomes" id="UP001499974">
    <property type="component" value="Unassembled WGS sequence"/>
</dbReference>
<dbReference type="InterPro" id="IPR000120">
    <property type="entry name" value="Amidase"/>
</dbReference>
<name>A0ABP8X4P3_9ACTN</name>
<evidence type="ECO:0000313" key="4">
    <source>
        <dbReference type="Proteomes" id="UP001499974"/>
    </source>
</evidence>
<dbReference type="EMBL" id="BAABKM010000002">
    <property type="protein sequence ID" value="GAA4700501.1"/>
    <property type="molecule type" value="Genomic_DNA"/>
</dbReference>
<sequence>MSRVHAFGDDALGDLDAVGVVTAIQEGAVSIPDVVEAAIARTERVQADLNAVAYVAYDRARNDARDPRGGYFAGVPTFLKDNVDVAGMPTQQGCDAFRSAPLAVDGDFARMFLATGLVPLGKTQLSEFGFSPSAEHPRLGPVRNPWDPERTAGASSAGTAALVAAGAVPLAHGNDGGGSIRIPAAVNGLVGLKPTRDRLAQDKITRQMPVRIVSDGVLTRSVRDTAAFLRESERVYRELLLPPIGDVTRPGRKRLRVAVHTAGIGRASSPEVVQLTLKTARLLEELGHEVEEVPHPAPTTLPDDFLLYWAMLAMMIVRTGRRAAGPTWDRSRLDNLTLGLDRHCRRHLHQVPGAIRRLRRTQAVSAEFHRSYDVALTPTLAHETPLVGHLDPTASYDVVMGRILDWVAFTPWQNATGDPAVSLPLATTSAGLPQGMMFTAGAGAEATLLELAYELEEASPWASITG</sequence>
<accession>A0ABP8X4P3</accession>
<protein>
    <submittedName>
        <fullName evidence="3">Amidase</fullName>
    </submittedName>
</protein>
<evidence type="ECO:0000313" key="3">
    <source>
        <dbReference type="EMBL" id="GAA4700501.1"/>
    </source>
</evidence>
<dbReference type="Gene3D" id="3.90.1300.10">
    <property type="entry name" value="Amidase signature (AS) domain"/>
    <property type="match status" value="1"/>
</dbReference>
<comment type="caution">
    <text evidence="3">The sequence shown here is derived from an EMBL/GenBank/DDBJ whole genome shotgun (WGS) entry which is preliminary data.</text>
</comment>
<dbReference type="InterPro" id="IPR036928">
    <property type="entry name" value="AS_sf"/>
</dbReference>
<dbReference type="InterPro" id="IPR023631">
    <property type="entry name" value="Amidase_dom"/>
</dbReference>
<reference evidence="4" key="1">
    <citation type="journal article" date="2019" name="Int. J. Syst. Evol. Microbiol.">
        <title>The Global Catalogue of Microorganisms (GCM) 10K type strain sequencing project: providing services to taxonomists for standard genome sequencing and annotation.</title>
        <authorList>
            <consortium name="The Broad Institute Genomics Platform"/>
            <consortium name="The Broad Institute Genome Sequencing Center for Infectious Disease"/>
            <person name="Wu L."/>
            <person name="Ma J."/>
        </authorList>
    </citation>
    <scope>NUCLEOTIDE SEQUENCE [LARGE SCALE GENOMIC DNA]</scope>
    <source>
        <strain evidence="4">JCM 18531</strain>
    </source>
</reference>
<organism evidence="3 4">
    <name type="scientific">Nocardioides conyzicola</name>
    <dbReference type="NCBI Taxonomy" id="1651781"/>
    <lineage>
        <taxon>Bacteria</taxon>
        <taxon>Bacillati</taxon>
        <taxon>Actinomycetota</taxon>
        <taxon>Actinomycetes</taxon>
        <taxon>Propionibacteriales</taxon>
        <taxon>Nocardioidaceae</taxon>
        <taxon>Nocardioides</taxon>
    </lineage>
</organism>
<evidence type="ECO:0000256" key="1">
    <source>
        <dbReference type="ARBA" id="ARBA00009199"/>
    </source>
</evidence>
<feature type="domain" description="Amidase" evidence="2">
    <location>
        <begin position="33"/>
        <end position="449"/>
    </location>
</feature>
<proteinExistence type="inferred from homology"/>
<dbReference type="NCBIfam" id="NF005899">
    <property type="entry name" value="PRK07869.1"/>
    <property type="match status" value="1"/>
</dbReference>
<gene>
    <name evidence="3" type="ORF">GCM10023349_16630</name>
</gene>
<dbReference type="PANTHER" id="PTHR11895">
    <property type="entry name" value="TRANSAMIDASE"/>
    <property type="match status" value="1"/>
</dbReference>
<evidence type="ECO:0000259" key="2">
    <source>
        <dbReference type="Pfam" id="PF01425"/>
    </source>
</evidence>
<comment type="similarity">
    <text evidence="1">Belongs to the amidase family.</text>
</comment>
<dbReference type="Pfam" id="PF01425">
    <property type="entry name" value="Amidase"/>
    <property type="match status" value="1"/>
</dbReference>
<dbReference type="PANTHER" id="PTHR11895:SF7">
    <property type="entry name" value="GLUTAMYL-TRNA(GLN) AMIDOTRANSFERASE SUBUNIT A, MITOCHONDRIAL"/>
    <property type="match status" value="1"/>
</dbReference>
<keyword evidence="4" id="KW-1185">Reference proteome</keyword>